<dbReference type="InterPro" id="IPR007812">
    <property type="entry name" value="T2SS_protein-GspL"/>
</dbReference>
<evidence type="ECO:0000256" key="4">
    <source>
        <dbReference type="ARBA" id="ARBA00022475"/>
    </source>
</evidence>
<evidence type="ECO:0000259" key="12">
    <source>
        <dbReference type="Pfam" id="PF12693"/>
    </source>
</evidence>
<dbReference type="RefSeq" id="WP_060821416.1">
    <property type="nucleotide sequence ID" value="NZ_LNJQ01000001.1"/>
</dbReference>
<comment type="subcellular location">
    <subcellularLocation>
        <location evidence="1">Cell inner membrane</location>
        <topology evidence="1">Single-pass membrane protein</topology>
    </subcellularLocation>
</comment>
<evidence type="ECO:0000256" key="10">
    <source>
        <dbReference type="SAM" id="Phobius"/>
    </source>
</evidence>
<dbReference type="Pfam" id="PF12693">
    <property type="entry name" value="GspL_C"/>
    <property type="match status" value="1"/>
</dbReference>
<evidence type="ECO:0000256" key="2">
    <source>
        <dbReference type="ARBA" id="ARBA00005318"/>
    </source>
</evidence>
<gene>
    <name evidence="13" type="ORF">WS72_00350</name>
</gene>
<keyword evidence="9 10" id="KW-0472">Membrane</keyword>
<dbReference type="SUPFAM" id="SSF53067">
    <property type="entry name" value="Actin-like ATPase domain"/>
    <property type="match status" value="1"/>
</dbReference>
<feature type="domain" description="GspL cytoplasmic actin-ATPase-like" evidence="11">
    <location>
        <begin position="33"/>
        <end position="150"/>
    </location>
</feature>
<keyword evidence="8 10" id="KW-1133">Transmembrane helix</keyword>
<comment type="caution">
    <text evidence="13">The sequence shown here is derived from an EMBL/GenBank/DDBJ whole genome shotgun (WGS) entry which is preliminary data.</text>
</comment>
<evidence type="ECO:0000313" key="14">
    <source>
        <dbReference type="Proteomes" id="UP000070255"/>
    </source>
</evidence>
<proteinExistence type="inferred from homology"/>
<accession>A0ABR5TC53</accession>
<dbReference type="EMBL" id="LNJQ01000001">
    <property type="protein sequence ID" value="KWZ41489.1"/>
    <property type="molecule type" value="Genomic_DNA"/>
</dbReference>
<evidence type="ECO:0000256" key="9">
    <source>
        <dbReference type="ARBA" id="ARBA00023136"/>
    </source>
</evidence>
<keyword evidence="4" id="KW-1003">Cell membrane</keyword>
<evidence type="ECO:0000256" key="3">
    <source>
        <dbReference type="ARBA" id="ARBA00022448"/>
    </source>
</evidence>
<feature type="transmembrane region" description="Helical" evidence="10">
    <location>
        <begin position="326"/>
        <end position="345"/>
    </location>
</feature>
<dbReference type="InterPro" id="IPR024230">
    <property type="entry name" value="GspL_cyto_dom"/>
</dbReference>
<dbReference type="Gene3D" id="3.30.420.380">
    <property type="match status" value="1"/>
</dbReference>
<protein>
    <submittedName>
        <fullName evidence="13">Type II secretion system protein GspL</fullName>
    </submittedName>
</protein>
<keyword evidence="5" id="KW-0997">Cell inner membrane</keyword>
<keyword evidence="14" id="KW-1185">Reference proteome</keyword>
<dbReference type="Proteomes" id="UP000070255">
    <property type="component" value="Unassembled WGS sequence"/>
</dbReference>
<evidence type="ECO:0000256" key="6">
    <source>
        <dbReference type="ARBA" id="ARBA00022692"/>
    </source>
</evidence>
<comment type="similarity">
    <text evidence="2">Belongs to the GSP L family.</text>
</comment>
<dbReference type="NCBIfam" id="TIGR01709">
    <property type="entry name" value="typeII_sec_gspL"/>
    <property type="match status" value="1"/>
</dbReference>
<evidence type="ECO:0000256" key="8">
    <source>
        <dbReference type="ARBA" id="ARBA00022989"/>
    </source>
</evidence>
<organism evidence="13 14">
    <name type="scientific">Burkholderia savannae</name>
    <dbReference type="NCBI Taxonomy" id="1637837"/>
    <lineage>
        <taxon>Bacteria</taxon>
        <taxon>Pseudomonadati</taxon>
        <taxon>Pseudomonadota</taxon>
        <taxon>Betaproteobacteria</taxon>
        <taxon>Burkholderiales</taxon>
        <taxon>Burkholderiaceae</taxon>
        <taxon>Burkholderia</taxon>
        <taxon>pseudomallei group</taxon>
    </lineage>
</organism>
<sequence length="467" mass="49917">MSTLIVLLPPREPAVPLQEWQWPELPFALVDKSGHTQRAGRATLALLPQAATTVLVVAARDLLMLEQAVPPLKGPRLKQALPNIIEDQLIQDPQGCHIAVDPAALDGGRRVLAVIDRAWFKFIAEAFTAAGHRHLRAVPVTRCLPLPTRREAVEAEAEVAHELQAGREAGHQASAGAPADAAKPAEPIVAVALGLAVTASAPSLAEESAALLPETAAAPRVELALARGALGEGFAAPVSTAAMTLEALANGTPLELYELGEPGAEPQLASVRPLDDKRLLPGAAIWPFDALVRRALDARFDLCQFEFEFAPWRFDRATFMRVRVPLALAAATLVVAVIGANAHWWKLARERDALSAQITETLLSAFPKTTTVLDPAAQMARQLDRLRIAAGELSPNDFLSLASGLARSLGPLPPNGIASLDYHDRRLDVGFKPGTKVDPDFAQRLARNGLAGEIDSSTGKWTIRSRS</sequence>
<evidence type="ECO:0000259" key="11">
    <source>
        <dbReference type="Pfam" id="PF05134"/>
    </source>
</evidence>
<keyword evidence="6 10" id="KW-0812">Transmembrane</keyword>
<reference evidence="13 14" key="1">
    <citation type="submission" date="2015-11" db="EMBL/GenBank/DDBJ databases">
        <authorList>
            <person name="Sahl J."/>
            <person name="Wagner D."/>
            <person name="Keim P."/>
        </authorList>
    </citation>
    <scope>NUCLEOTIDE SEQUENCE [LARGE SCALE GENOMIC DNA]</scope>
    <source>
        <strain evidence="13 14">BDU18</strain>
    </source>
</reference>
<dbReference type="InterPro" id="IPR043129">
    <property type="entry name" value="ATPase_NBD"/>
</dbReference>
<evidence type="ECO:0000256" key="5">
    <source>
        <dbReference type="ARBA" id="ARBA00022519"/>
    </source>
</evidence>
<feature type="domain" description="GspL periplasmic" evidence="12">
    <location>
        <begin position="321"/>
        <end position="432"/>
    </location>
</feature>
<name>A0ABR5TC53_9BURK</name>
<evidence type="ECO:0000256" key="1">
    <source>
        <dbReference type="ARBA" id="ARBA00004377"/>
    </source>
</evidence>
<keyword evidence="7" id="KW-0653">Protein transport</keyword>
<keyword evidence="3" id="KW-0813">Transport</keyword>
<dbReference type="PIRSF" id="PIRSF015761">
    <property type="entry name" value="Protein_L"/>
    <property type="match status" value="1"/>
</dbReference>
<dbReference type="Pfam" id="PF05134">
    <property type="entry name" value="T2SSL"/>
    <property type="match status" value="1"/>
</dbReference>
<dbReference type="InterPro" id="IPR025691">
    <property type="entry name" value="GspL_pp_dom"/>
</dbReference>
<evidence type="ECO:0000256" key="7">
    <source>
        <dbReference type="ARBA" id="ARBA00022927"/>
    </source>
</evidence>
<evidence type="ECO:0000313" key="13">
    <source>
        <dbReference type="EMBL" id="KWZ41489.1"/>
    </source>
</evidence>